<organism evidence="8 9">
    <name type="scientific">Yinghuangia aomiensis</name>
    <dbReference type="NCBI Taxonomy" id="676205"/>
    <lineage>
        <taxon>Bacteria</taxon>
        <taxon>Bacillati</taxon>
        <taxon>Actinomycetota</taxon>
        <taxon>Actinomycetes</taxon>
        <taxon>Kitasatosporales</taxon>
        <taxon>Streptomycetaceae</taxon>
        <taxon>Yinghuangia</taxon>
    </lineage>
</organism>
<keyword evidence="9" id="KW-1185">Reference proteome</keyword>
<gene>
    <name evidence="8" type="ORF">GCM10023205_20270</name>
</gene>
<evidence type="ECO:0000313" key="8">
    <source>
        <dbReference type="EMBL" id="GAA4957780.1"/>
    </source>
</evidence>
<comment type="caution">
    <text evidence="8">The sequence shown here is derived from an EMBL/GenBank/DDBJ whole genome shotgun (WGS) entry which is preliminary data.</text>
</comment>
<dbReference type="Gene3D" id="1.10.630.10">
    <property type="entry name" value="Cytochrome P450"/>
    <property type="match status" value="1"/>
</dbReference>
<dbReference type="Proteomes" id="UP001500466">
    <property type="component" value="Unassembled WGS sequence"/>
</dbReference>
<dbReference type="SUPFAM" id="SSF48264">
    <property type="entry name" value="Cytochrome P450"/>
    <property type="match status" value="1"/>
</dbReference>
<evidence type="ECO:0000256" key="1">
    <source>
        <dbReference type="ARBA" id="ARBA00010617"/>
    </source>
</evidence>
<evidence type="ECO:0000256" key="4">
    <source>
        <dbReference type="ARBA" id="ARBA00023002"/>
    </source>
</evidence>
<keyword evidence="2 7" id="KW-0349">Heme</keyword>
<proteinExistence type="inferred from homology"/>
<evidence type="ECO:0000256" key="7">
    <source>
        <dbReference type="RuleBase" id="RU000461"/>
    </source>
</evidence>
<dbReference type="CDD" id="cd11049">
    <property type="entry name" value="CYP170A1-like"/>
    <property type="match status" value="1"/>
</dbReference>
<dbReference type="PRINTS" id="PR00385">
    <property type="entry name" value="P450"/>
</dbReference>
<evidence type="ECO:0000256" key="5">
    <source>
        <dbReference type="ARBA" id="ARBA00023004"/>
    </source>
</evidence>
<keyword evidence="6 7" id="KW-0503">Monooxygenase</keyword>
<dbReference type="PROSITE" id="PS00086">
    <property type="entry name" value="CYTOCHROME_P450"/>
    <property type="match status" value="1"/>
</dbReference>
<evidence type="ECO:0000256" key="2">
    <source>
        <dbReference type="ARBA" id="ARBA00022617"/>
    </source>
</evidence>
<evidence type="ECO:0000256" key="6">
    <source>
        <dbReference type="ARBA" id="ARBA00023033"/>
    </source>
</evidence>
<sequence>MSTDLHAAPAAAADLRSVPRAPGRIPLLGHAWPLWRRPLDFLRALPDTGDLVRVDLGTMPVYFATSPSLVHELLVVRAREFDKGRFFDRARVLVGDGLFTAGEEVHRRHRRLMQPMFHRDRIAAYVDTMSARARALADSWQPGQTVSLTEAIYTYAVGTLSETMFSTDIDKATSDAIHREVPILIKYALVRAVAPTAFDRIPVKANREFDRATERVLGIIDDLIAAAHARGPAAGGDLLSTLLAARDADTGESLTDREVRDESVAIMFAGTETAATALSWLFHEIGRAPEVEERLCAEIDAVVGDGPVGMAELAKLPYLNQVMDEVFRLHAVPLLMRRAIRDVEFAGFRLPAGTEIGFSLYAMHQDGRVHDDPLRFDPDRWSPENRATRPRETHIPFGAGVRKCIGDTYARTEIAVAVATILSRWRLRPEPGVTVREVAAAVAHPDRLPMIVEPRTR</sequence>
<dbReference type="RefSeq" id="WP_345675021.1">
    <property type="nucleotide sequence ID" value="NZ_BAABHS010000006.1"/>
</dbReference>
<dbReference type="PANTHER" id="PTHR24291">
    <property type="entry name" value="CYTOCHROME P450 FAMILY 4"/>
    <property type="match status" value="1"/>
</dbReference>
<name>A0ABP9GZ95_9ACTN</name>
<dbReference type="InterPro" id="IPR002401">
    <property type="entry name" value="Cyt_P450_E_grp-I"/>
</dbReference>
<reference evidence="9" key="1">
    <citation type="journal article" date="2019" name="Int. J. Syst. Evol. Microbiol.">
        <title>The Global Catalogue of Microorganisms (GCM) 10K type strain sequencing project: providing services to taxonomists for standard genome sequencing and annotation.</title>
        <authorList>
            <consortium name="The Broad Institute Genomics Platform"/>
            <consortium name="The Broad Institute Genome Sequencing Center for Infectious Disease"/>
            <person name="Wu L."/>
            <person name="Ma J."/>
        </authorList>
    </citation>
    <scope>NUCLEOTIDE SEQUENCE [LARGE SCALE GENOMIC DNA]</scope>
    <source>
        <strain evidence="9">JCM 17986</strain>
    </source>
</reference>
<dbReference type="InterPro" id="IPR017972">
    <property type="entry name" value="Cyt_P450_CS"/>
</dbReference>
<accession>A0ABP9GZ95</accession>
<evidence type="ECO:0000313" key="9">
    <source>
        <dbReference type="Proteomes" id="UP001500466"/>
    </source>
</evidence>
<evidence type="ECO:0000256" key="3">
    <source>
        <dbReference type="ARBA" id="ARBA00022723"/>
    </source>
</evidence>
<dbReference type="PANTHER" id="PTHR24291:SF50">
    <property type="entry name" value="BIFUNCTIONAL ALBAFLAVENONE MONOOXYGENASE_TERPENE SYNTHASE"/>
    <property type="match status" value="1"/>
</dbReference>
<dbReference type="EMBL" id="BAABHS010000006">
    <property type="protein sequence ID" value="GAA4957780.1"/>
    <property type="molecule type" value="Genomic_DNA"/>
</dbReference>
<keyword evidence="5 7" id="KW-0408">Iron</keyword>
<protein>
    <submittedName>
        <fullName evidence="8">Cytochrome P450</fullName>
    </submittedName>
</protein>
<keyword evidence="3 7" id="KW-0479">Metal-binding</keyword>
<dbReference type="PRINTS" id="PR00463">
    <property type="entry name" value="EP450I"/>
</dbReference>
<dbReference type="InterPro" id="IPR050196">
    <property type="entry name" value="Cytochrome_P450_Monoox"/>
</dbReference>
<dbReference type="InterPro" id="IPR001128">
    <property type="entry name" value="Cyt_P450"/>
</dbReference>
<dbReference type="Pfam" id="PF00067">
    <property type="entry name" value="p450"/>
    <property type="match status" value="1"/>
</dbReference>
<dbReference type="InterPro" id="IPR036396">
    <property type="entry name" value="Cyt_P450_sf"/>
</dbReference>
<keyword evidence="4 7" id="KW-0560">Oxidoreductase</keyword>
<comment type="similarity">
    <text evidence="1 7">Belongs to the cytochrome P450 family.</text>
</comment>